<keyword evidence="9 12" id="KW-0066">ATP synthesis</keyword>
<evidence type="ECO:0000256" key="7">
    <source>
        <dbReference type="ARBA" id="ARBA00023065"/>
    </source>
</evidence>
<dbReference type="GO" id="GO:0005886">
    <property type="term" value="C:plasma membrane"/>
    <property type="evidence" value="ECO:0007669"/>
    <property type="project" value="UniProtKB-SubCell"/>
</dbReference>
<dbReference type="InterPro" id="IPR002146">
    <property type="entry name" value="ATP_synth_b/b'su_bac/chlpt"/>
</dbReference>
<evidence type="ECO:0000256" key="10">
    <source>
        <dbReference type="ARBA" id="ARBA00025198"/>
    </source>
</evidence>
<evidence type="ECO:0000256" key="1">
    <source>
        <dbReference type="ARBA" id="ARBA00005513"/>
    </source>
</evidence>
<keyword evidence="7 12" id="KW-0406">Ion transport</keyword>
<dbReference type="AlphaFoldDB" id="A0A8J7TLA9"/>
<dbReference type="Proteomes" id="UP000664277">
    <property type="component" value="Unassembled WGS sequence"/>
</dbReference>
<comment type="function">
    <text evidence="12">Component of the F(0) channel, it forms part of the peripheral stalk, linking F(1) to F(0).</text>
</comment>
<comment type="similarity">
    <text evidence="1 12 13">Belongs to the ATPase B chain family.</text>
</comment>
<comment type="subcellular location">
    <subcellularLocation>
        <location evidence="12">Cell membrane</location>
        <topology evidence="12">Single-pass membrane protein</topology>
    </subcellularLocation>
    <subcellularLocation>
        <location evidence="11">Endomembrane system</location>
        <topology evidence="11">Single-pass membrane protein</topology>
    </subcellularLocation>
</comment>
<dbReference type="GO" id="GO:0046933">
    <property type="term" value="F:proton-transporting ATP synthase activity, rotational mechanism"/>
    <property type="evidence" value="ECO:0007669"/>
    <property type="project" value="UniProtKB-UniRule"/>
</dbReference>
<protein>
    <recommendedName>
        <fullName evidence="12">ATP synthase subunit b</fullName>
    </recommendedName>
    <alternativeName>
        <fullName evidence="12">ATP synthase F(0) sector subunit b</fullName>
    </alternativeName>
    <alternativeName>
        <fullName evidence="12">ATPase subunit I</fullName>
    </alternativeName>
    <alternativeName>
        <fullName evidence="12">F-type ATPase subunit b</fullName>
        <shortName evidence="12">F-ATPase subunit b</shortName>
    </alternativeName>
</protein>
<dbReference type="CDD" id="cd06503">
    <property type="entry name" value="ATP-synt_Fo_b"/>
    <property type="match status" value="1"/>
</dbReference>
<dbReference type="PANTHER" id="PTHR33445:SF2">
    <property type="entry name" value="ATP SYNTHASE SUBUNIT B', CHLOROPLASTIC"/>
    <property type="match status" value="1"/>
</dbReference>
<dbReference type="GO" id="GO:0046961">
    <property type="term" value="F:proton-transporting ATPase activity, rotational mechanism"/>
    <property type="evidence" value="ECO:0007669"/>
    <property type="project" value="TreeGrafter"/>
</dbReference>
<dbReference type="GO" id="GO:0045259">
    <property type="term" value="C:proton-transporting ATP synthase complex"/>
    <property type="evidence" value="ECO:0007669"/>
    <property type="project" value="UniProtKB-KW"/>
</dbReference>
<comment type="subunit">
    <text evidence="12">F-type ATPases have 2 components, F(1) - the catalytic core - and F(0) - the membrane proton channel. F(1) has five subunits: alpha(3), beta(3), gamma(1), delta(1), epsilon(1). F(0) has three main subunits: a(1), b(2) and c(10-14). The alpha and beta chains form an alternating ring which encloses part of the gamma chain. F(1) is attached to F(0) by a central stalk formed by the gamma and epsilon chains, while a peripheral stalk is formed by the delta and b chains.</text>
</comment>
<proteinExistence type="inferred from homology"/>
<comment type="caution">
    <text evidence="15">The sequence shown here is derived from an EMBL/GenBank/DDBJ whole genome shotgun (WGS) entry which is preliminary data.</text>
</comment>
<evidence type="ECO:0000256" key="6">
    <source>
        <dbReference type="ARBA" id="ARBA00022989"/>
    </source>
</evidence>
<keyword evidence="8 12" id="KW-0472">Membrane</keyword>
<dbReference type="GO" id="GO:0012505">
    <property type="term" value="C:endomembrane system"/>
    <property type="evidence" value="ECO:0007669"/>
    <property type="project" value="UniProtKB-SubCell"/>
</dbReference>
<dbReference type="EMBL" id="JAFLCK010000005">
    <property type="protein sequence ID" value="MBN8659766.1"/>
    <property type="molecule type" value="Genomic_DNA"/>
</dbReference>
<organism evidence="15 16">
    <name type="scientific">Candidatus Obscuribacter phosphatis</name>
    <dbReference type="NCBI Taxonomy" id="1906157"/>
    <lineage>
        <taxon>Bacteria</taxon>
        <taxon>Bacillati</taxon>
        <taxon>Candidatus Melainabacteria</taxon>
        <taxon>Candidatus Obscuribacterales</taxon>
        <taxon>Candidatus Obscuribacteraceae</taxon>
        <taxon>Candidatus Obscuribacter</taxon>
    </lineage>
</organism>
<reference evidence="15" key="1">
    <citation type="submission" date="2021-02" db="EMBL/GenBank/DDBJ databases">
        <title>Genome-Resolved Metagenomics of a Microbial Community Performing Photosynthetic Biological Nutrient Removal.</title>
        <authorList>
            <person name="Mcdaniel E.A."/>
        </authorList>
    </citation>
    <scope>NUCLEOTIDE SEQUENCE</scope>
    <source>
        <strain evidence="15">UWPOB_OBS1</strain>
    </source>
</reference>
<evidence type="ECO:0000256" key="9">
    <source>
        <dbReference type="ARBA" id="ARBA00023310"/>
    </source>
</evidence>
<evidence type="ECO:0000256" key="12">
    <source>
        <dbReference type="HAMAP-Rule" id="MF_01398"/>
    </source>
</evidence>
<dbReference type="Pfam" id="PF00430">
    <property type="entry name" value="ATP-synt_B"/>
    <property type="match status" value="1"/>
</dbReference>
<evidence type="ECO:0000256" key="5">
    <source>
        <dbReference type="ARBA" id="ARBA00022781"/>
    </source>
</evidence>
<gene>
    <name evidence="12" type="primary">atpF</name>
    <name evidence="15" type="ORF">J0M35_05350</name>
</gene>
<evidence type="ECO:0000256" key="4">
    <source>
        <dbReference type="ARBA" id="ARBA00022692"/>
    </source>
</evidence>
<name>A0A8J7TLA9_9BACT</name>
<evidence type="ECO:0000256" key="13">
    <source>
        <dbReference type="RuleBase" id="RU003848"/>
    </source>
</evidence>
<evidence type="ECO:0000256" key="8">
    <source>
        <dbReference type="ARBA" id="ARBA00023136"/>
    </source>
</evidence>
<evidence type="ECO:0000313" key="15">
    <source>
        <dbReference type="EMBL" id="MBN8659766.1"/>
    </source>
</evidence>
<keyword evidence="6 12" id="KW-1133">Transmembrane helix</keyword>
<accession>A0A8J7TLA9</accession>
<keyword evidence="14" id="KW-0175">Coiled coil</keyword>
<feature type="transmembrane region" description="Helical" evidence="12">
    <location>
        <begin position="19"/>
        <end position="37"/>
    </location>
</feature>
<keyword evidence="4 12" id="KW-0812">Transmembrane</keyword>
<evidence type="ECO:0000256" key="2">
    <source>
        <dbReference type="ARBA" id="ARBA00022448"/>
    </source>
</evidence>
<dbReference type="InterPro" id="IPR050059">
    <property type="entry name" value="ATP_synthase_B_chain"/>
</dbReference>
<keyword evidence="12" id="KW-1003">Cell membrane</keyword>
<keyword evidence="5 12" id="KW-0375">Hydrogen ion transport</keyword>
<dbReference type="HAMAP" id="MF_01398">
    <property type="entry name" value="ATP_synth_b_bprime"/>
    <property type="match status" value="1"/>
</dbReference>
<sequence>MFFAEVEAPGIMSIFENNLINWLLLVAFMYWVLAKFLPPAFKSREDGINATLTAAREARSQAESLLTKQKEAVANAEKEADQILDEAKKAAKDMQASIEEQTRKDVADMLAKFENAVAAERQMLVTEMRQASVKAAMELAREQLASAVTPEVRSQLLNQFMEQLETMNTSKGSMTAGSGASLSATK</sequence>
<feature type="coiled-coil region" evidence="14">
    <location>
        <begin position="59"/>
        <end position="104"/>
    </location>
</feature>
<keyword evidence="2 12" id="KW-0813">Transport</keyword>
<keyword evidence="3 12" id="KW-0138">CF(0)</keyword>
<evidence type="ECO:0000256" key="14">
    <source>
        <dbReference type="SAM" id="Coils"/>
    </source>
</evidence>
<evidence type="ECO:0000313" key="16">
    <source>
        <dbReference type="Proteomes" id="UP000664277"/>
    </source>
</evidence>
<evidence type="ECO:0000256" key="11">
    <source>
        <dbReference type="ARBA" id="ARBA00037847"/>
    </source>
</evidence>
<comment type="function">
    <text evidence="10 12">F(1)F(0) ATP synthase produces ATP from ADP in the presence of a proton or sodium gradient. F-type ATPases consist of two structural domains, F(1) containing the extramembraneous catalytic core and F(0) containing the membrane proton channel, linked together by a central stalk and a peripheral stalk. During catalysis, ATP synthesis in the catalytic domain of F(1) is coupled via a rotary mechanism of the central stalk subunits to proton translocation.</text>
</comment>
<dbReference type="PANTHER" id="PTHR33445">
    <property type="entry name" value="ATP SYNTHASE SUBUNIT B', CHLOROPLASTIC"/>
    <property type="match status" value="1"/>
</dbReference>
<evidence type="ECO:0000256" key="3">
    <source>
        <dbReference type="ARBA" id="ARBA00022547"/>
    </source>
</evidence>